<dbReference type="OrthoDB" id="8922241at2759"/>
<keyword evidence="5" id="KW-1185">Reference proteome</keyword>
<feature type="compositionally biased region" description="Basic and acidic residues" evidence="2">
    <location>
        <begin position="352"/>
        <end position="365"/>
    </location>
</feature>
<evidence type="ECO:0000313" key="5">
    <source>
        <dbReference type="Proteomes" id="UP000076722"/>
    </source>
</evidence>
<feature type="compositionally biased region" description="Basic residues" evidence="2">
    <location>
        <begin position="328"/>
        <end position="339"/>
    </location>
</feature>
<feature type="region of interest" description="Disordered" evidence="2">
    <location>
        <begin position="126"/>
        <end position="157"/>
    </location>
</feature>
<feature type="domain" description="C2H2-type" evidence="3">
    <location>
        <begin position="454"/>
        <end position="484"/>
    </location>
</feature>
<evidence type="ECO:0000259" key="3">
    <source>
        <dbReference type="PROSITE" id="PS50157"/>
    </source>
</evidence>
<dbReference type="PROSITE" id="PS50157">
    <property type="entry name" value="ZINC_FINGER_C2H2_2"/>
    <property type="match status" value="1"/>
</dbReference>
<organism evidence="4 5">
    <name type="scientific">Sistotremastrum niveocremeum HHB9708</name>
    <dbReference type="NCBI Taxonomy" id="1314777"/>
    <lineage>
        <taxon>Eukaryota</taxon>
        <taxon>Fungi</taxon>
        <taxon>Dikarya</taxon>
        <taxon>Basidiomycota</taxon>
        <taxon>Agaricomycotina</taxon>
        <taxon>Agaricomycetes</taxon>
        <taxon>Sistotremastrales</taxon>
        <taxon>Sistotremastraceae</taxon>
        <taxon>Sertulicium</taxon>
        <taxon>Sertulicium niveocremeum</taxon>
    </lineage>
</organism>
<keyword evidence="1" id="KW-0862">Zinc</keyword>
<evidence type="ECO:0000256" key="1">
    <source>
        <dbReference type="PROSITE-ProRule" id="PRU00042"/>
    </source>
</evidence>
<dbReference type="PROSITE" id="PS00028">
    <property type="entry name" value="ZINC_FINGER_C2H2_1"/>
    <property type="match status" value="1"/>
</dbReference>
<accession>A0A164SMQ4</accession>
<dbReference type="GO" id="GO:0008270">
    <property type="term" value="F:zinc ion binding"/>
    <property type="evidence" value="ECO:0007669"/>
    <property type="project" value="UniProtKB-KW"/>
</dbReference>
<feature type="compositionally biased region" description="Low complexity" evidence="2">
    <location>
        <begin position="141"/>
        <end position="157"/>
    </location>
</feature>
<dbReference type="AlphaFoldDB" id="A0A164SMQ4"/>
<feature type="compositionally biased region" description="Polar residues" evidence="2">
    <location>
        <begin position="130"/>
        <end position="140"/>
    </location>
</feature>
<sequence>MSNFADTLAPNGVPMFADAYTSFKDSRFGHYGSQDGDLQESVHSMYSQYSQIKAFNRDTQASWSQPDVISPYIVNSPIDDSSMSTPDMSRGSTPGSSVYIQDGSHDCTPFASGYFSLPYITSEPADKEQNPLTYSSHSACTSQSTTPSDSFPPSTITPFGGDYHSAAEFGLAPFQESDAEIQDQPQLFLEFEGGMYFADGTDPMFSGSGMVNTNGGFREGDVGVDLSAHLDLNASTENYEDIFDGLFTSEPTPPIVATKTEDVKPITIPSLLPVPLSQPRIEVATFDHEMDFEGDVASSPSSDSPFPSPIVRPTREAKKAIKVAKVTQKSRRGRIPIKNRRLEASPSAETHPPSHADCEVEKDHSPQPADPNNKDRKIPLSVEDKLFWRYRLPRETANALREHGIPKHWLYRRRFGPCPWTVDGQPCGKSKAKSSGDYGRHIEGHANKILKRSLSCDYGNCGKSFSRIDAVKRHMDKCHGRNSKSRKLRK</sequence>
<evidence type="ECO:0000256" key="2">
    <source>
        <dbReference type="SAM" id="MobiDB-lite"/>
    </source>
</evidence>
<dbReference type="Proteomes" id="UP000076722">
    <property type="component" value="Unassembled WGS sequence"/>
</dbReference>
<proteinExistence type="predicted"/>
<protein>
    <recommendedName>
        <fullName evidence="3">C2H2-type domain-containing protein</fullName>
    </recommendedName>
</protein>
<dbReference type="EMBL" id="KV419414">
    <property type="protein sequence ID" value="KZS91635.1"/>
    <property type="molecule type" value="Genomic_DNA"/>
</dbReference>
<name>A0A164SMQ4_9AGAM</name>
<gene>
    <name evidence="4" type="ORF">SISNIDRAFT_467567</name>
</gene>
<keyword evidence="1" id="KW-0863">Zinc-finger</keyword>
<keyword evidence="1" id="KW-0479">Metal-binding</keyword>
<dbReference type="InterPro" id="IPR013087">
    <property type="entry name" value="Znf_C2H2_type"/>
</dbReference>
<feature type="region of interest" description="Disordered" evidence="2">
    <location>
        <begin position="293"/>
        <end position="378"/>
    </location>
</feature>
<evidence type="ECO:0000313" key="4">
    <source>
        <dbReference type="EMBL" id="KZS91635.1"/>
    </source>
</evidence>
<dbReference type="Gene3D" id="3.30.160.60">
    <property type="entry name" value="Classic Zinc Finger"/>
    <property type="match status" value="1"/>
</dbReference>
<reference evidence="4 5" key="1">
    <citation type="journal article" date="2016" name="Mol. Biol. Evol.">
        <title>Comparative Genomics of Early-Diverging Mushroom-Forming Fungi Provides Insights into the Origins of Lignocellulose Decay Capabilities.</title>
        <authorList>
            <person name="Nagy L.G."/>
            <person name="Riley R."/>
            <person name="Tritt A."/>
            <person name="Adam C."/>
            <person name="Daum C."/>
            <person name="Floudas D."/>
            <person name="Sun H."/>
            <person name="Yadav J.S."/>
            <person name="Pangilinan J."/>
            <person name="Larsson K.H."/>
            <person name="Matsuura K."/>
            <person name="Barry K."/>
            <person name="Labutti K."/>
            <person name="Kuo R."/>
            <person name="Ohm R.A."/>
            <person name="Bhattacharya S.S."/>
            <person name="Shirouzu T."/>
            <person name="Yoshinaga Y."/>
            <person name="Martin F.M."/>
            <person name="Grigoriev I.V."/>
            <person name="Hibbett D.S."/>
        </authorList>
    </citation>
    <scope>NUCLEOTIDE SEQUENCE [LARGE SCALE GENOMIC DNA]</scope>
    <source>
        <strain evidence="4 5">HHB9708</strain>
    </source>
</reference>